<dbReference type="Gene3D" id="3.40.190.150">
    <property type="entry name" value="Bordetella uptake gene, domain 1"/>
    <property type="match status" value="1"/>
</dbReference>
<dbReference type="PANTHER" id="PTHR42928">
    <property type="entry name" value="TRICARBOXYLATE-BINDING PROTEIN"/>
    <property type="match status" value="1"/>
</dbReference>
<dbReference type="Proteomes" id="UP000589716">
    <property type="component" value="Unassembled WGS sequence"/>
</dbReference>
<dbReference type="PROSITE" id="PS51318">
    <property type="entry name" value="TAT"/>
    <property type="match status" value="1"/>
</dbReference>
<sequence>MPFARRHLMQFAAAALATLAFGAAAQSYPTKPVTLLVPYPAGGLSDNIARKVNVPLAQALGQPTIVDNLGGASGSIAAQKVLHAPSDGYLVYQGSPNELILAPLAVPSIKYKSEDFRQVHRIALAPMAIFARAGLPVANADELVAYAAKVAKEGKPLTYASVGVGSFYHLLGAKMSKDLGIEMSHVPYKGAADAFRDLAGNQVDIFITPYGLAQTEFIKQGKLKAVAVLTPQRQRLLPDTPSTTESKALKNFTAEIGTGYFVKRDTPEPIVQALHKGLQKVLTDTQLRAGLFAMGQEVSPAQTLAEADRSYKDEIAAYRAIAKAIGLQPGQ</sequence>
<dbReference type="InterPro" id="IPR006311">
    <property type="entry name" value="TAT_signal"/>
</dbReference>
<proteinExistence type="inferred from homology"/>
<comment type="caution">
    <text evidence="3">The sequence shown here is derived from an EMBL/GenBank/DDBJ whole genome shotgun (WGS) entry which is preliminary data.</text>
</comment>
<protein>
    <submittedName>
        <fullName evidence="3">Tripartite tricarboxylate transporter substrate binding protein</fullName>
    </submittedName>
</protein>
<name>A0A853IK90_9BURK</name>
<keyword evidence="4" id="KW-1185">Reference proteome</keyword>
<accession>A0A853IK90</accession>
<evidence type="ECO:0000313" key="4">
    <source>
        <dbReference type="Proteomes" id="UP000589716"/>
    </source>
</evidence>
<organism evidence="3 4">
    <name type="scientific">Ottowia beijingensis</name>
    <dbReference type="NCBI Taxonomy" id="1207057"/>
    <lineage>
        <taxon>Bacteria</taxon>
        <taxon>Pseudomonadati</taxon>
        <taxon>Pseudomonadota</taxon>
        <taxon>Betaproteobacteria</taxon>
        <taxon>Burkholderiales</taxon>
        <taxon>Comamonadaceae</taxon>
        <taxon>Ottowia</taxon>
    </lineage>
</organism>
<feature type="chain" id="PRO_5032774427" evidence="2">
    <location>
        <begin position="26"/>
        <end position="331"/>
    </location>
</feature>
<evidence type="ECO:0000256" key="1">
    <source>
        <dbReference type="ARBA" id="ARBA00006987"/>
    </source>
</evidence>
<feature type="signal peptide" evidence="2">
    <location>
        <begin position="1"/>
        <end position="25"/>
    </location>
</feature>
<dbReference type="Gene3D" id="3.40.190.10">
    <property type="entry name" value="Periplasmic binding protein-like II"/>
    <property type="match status" value="1"/>
</dbReference>
<evidence type="ECO:0000256" key="2">
    <source>
        <dbReference type="SAM" id="SignalP"/>
    </source>
</evidence>
<dbReference type="InterPro" id="IPR042100">
    <property type="entry name" value="Bug_dom1"/>
</dbReference>
<dbReference type="InterPro" id="IPR005064">
    <property type="entry name" value="BUG"/>
</dbReference>
<dbReference type="EMBL" id="JACCKX010000001">
    <property type="protein sequence ID" value="NZA00786.1"/>
    <property type="molecule type" value="Genomic_DNA"/>
</dbReference>
<keyword evidence="2" id="KW-0732">Signal</keyword>
<dbReference type="Pfam" id="PF03401">
    <property type="entry name" value="TctC"/>
    <property type="match status" value="1"/>
</dbReference>
<dbReference type="PIRSF" id="PIRSF017082">
    <property type="entry name" value="YflP"/>
    <property type="match status" value="1"/>
</dbReference>
<dbReference type="RefSeq" id="WP_180549328.1">
    <property type="nucleotide sequence ID" value="NZ_DAIPTI010000003.1"/>
</dbReference>
<gene>
    <name evidence="3" type="ORF">H0I39_01510</name>
</gene>
<dbReference type="AlphaFoldDB" id="A0A853IK90"/>
<dbReference type="SUPFAM" id="SSF53850">
    <property type="entry name" value="Periplasmic binding protein-like II"/>
    <property type="match status" value="1"/>
</dbReference>
<dbReference type="PANTHER" id="PTHR42928:SF5">
    <property type="entry name" value="BLR1237 PROTEIN"/>
    <property type="match status" value="1"/>
</dbReference>
<comment type="similarity">
    <text evidence="1">Belongs to the UPF0065 (bug) family.</text>
</comment>
<reference evidence="3 4" key="1">
    <citation type="submission" date="2020-07" db="EMBL/GenBank/DDBJ databases">
        <authorList>
            <person name="Maaloum M."/>
        </authorList>
    </citation>
    <scope>NUCLEOTIDE SEQUENCE [LARGE SCALE GENOMIC DNA]</scope>
    <source>
        <strain evidence="3 4">GCS-AN-3</strain>
    </source>
</reference>
<dbReference type="CDD" id="cd07012">
    <property type="entry name" value="PBP2_Bug_TTT"/>
    <property type="match status" value="1"/>
</dbReference>
<evidence type="ECO:0000313" key="3">
    <source>
        <dbReference type="EMBL" id="NZA00786.1"/>
    </source>
</evidence>